<organism evidence="1 2">
    <name type="scientific">Hyaloscypha hepaticicola</name>
    <dbReference type="NCBI Taxonomy" id="2082293"/>
    <lineage>
        <taxon>Eukaryota</taxon>
        <taxon>Fungi</taxon>
        <taxon>Dikarya</taxon>
        <taxon>Ascomycota</taxon>
        <taxon>Pezizomycotina</taxon>
        <taxon>Leotiomycetes</taxon>
        <taxon>Helotiales</taxon>
        <taxon>Hyaloscyphaceae</taxon>
        <taxon>Hyaloscypha</taxon>
    </lineage>
</organism>
<proteinExistence type="predicted"/>
<keyword evidence="2" id="KW-1185">Reference proteome</keyword>
<dbReference type="Proteomes" id="UP000235672">
    <property type="component" value="Unassembled WGS sequence"/>
</dbReference>
<gene>
    <name evidence="1" type="ORF">NA56DRAFT_709743</name>
</gene>
<evidence type="ECO:0000313" key="1">
    <source>
        <dbReference type="EMBL" id="PMD15610.1"/>
    </source>
</evidence>
<name>A0A2J6PNI9_9HELO</name>
<sequence>MATLMILDTKLISTDTHSVFQRTLRGSAYTSDMNRSQLLGLTLRKARLIHYGHVSQSYATSCCIGIGLRPTYHSGVSLRPVDPIPPVLKSKYPNIALGQQDNPLERHSEQSLNTIGAQQSSIISCLTVFGYPILRDKGRISGCSSGVQSSQSFEAAHCLKPQFQSALNNSSIFSSVGSCSDLFFMTKNFLFMTKRQWQSGSSKLSIMTWWREEK</sequence>
<protein>
    <submittedName>
        <fullName evidence="1">Uncharacterized protein</fullName>
    </submittedName>
</protein>
<accession>A0A2J6PNI9</accession>
<dbReference type="AlphaFoldDB" id="A0A2J6PNI9"/>
<evidence type="ECO:0000313" key="2">
    <source>
        <dbReference type="Proteomes" id="UP000235672"/>
    </source>
</evidence>
<reference evidence="1 2" key="1">
    <citation type="submission" date="2016-05" db="EMBL/GenBank/DDBJ databases">
        <title>A degradative enzymes factory behind the ericoid mycorrhizal symbiosis.</title>
        <authorList>
            <consortium name="DOE Joint Genome Institute"/>
            <person name="Martino E."/>
            <person name="Morin E."/>
            <person name="Grelet G."/>
            <person name="Kuo A."/>
            <person name="Kohler A."/>
            <person name="Daghino S."/>
            <person name="Barry K."/>
            <person name="Choi C."/>
            <person name="Cichocki N."/>
            <person name="Clum A."/>
            <person name="Copeland A."/>
            <person name="Hainaut M."/>
            <person name="Haridas S."/>
            <person name="Labutti K."/>
            <person name="Lindquist E."/>
            <person name="Lipzen A."/>
            <person name="Khouja H.-R."/>
            <person name="Murat C."/>
            <person name="Ohm R."/>
            <person name="Olson A."/>
            <person name="Spatafora J."/>
            <person name="Veneault-Fourrey C."/>
            <person name="Henrissat B."/>
            <person name="Grigoriev I."/>
            <person name="Martin F."/>
            <person name="Perotto S."/>
        </authorList>
    </citation>
    <scope>NUCLEOTIDE SEQUENCE [LARGE SCALE GENOMIC DNA]</scope>
    <source>
        <strain evidence="1 2">UAMH 7357</strain>
    </source>
</reference>
<dbReference type="EMBL" id="KZ613512">
    <property type="protein sequence ID" value="PMD15610.1"/>
    <property type="molecule type" value="Genomic_DNA"/>
</dbReference>